<dbReference type="AlphaFoldDB" id="A0A0R2L388"/>
<comment type="caution">
    <text evidence="2">The sequence shown here is derived from an EMBL/GenBank/DDBJ whole genome shotgun (WGS) entry which is preliminary data.</text>
</comment>
<evidence type="ECO:0008006" key="5">
    <source>
        <dbReference type="Google" id="ProtNLM"/>
    </source>
</evidence>
<sequence>MQSMANRSVEYYMGLSYQVIIKSVEEAGSQRYFTLSIPELTGLAVAADSISAGIKELADAKKRWFQTNLQLNRPIPEPQADPDDTPRAM</sequence>
<dbReference type="EMBL" id="JQCB01000005">
    <property type="protein sequence ID" value="KRN96155.1"/>
    <property type="molecule type" value="Genomic_DNA"/>
</dbReference>
<name>A0A0R2L388_9LACO</name>
<dbReference type="OrthoDB" id="5419659at2"/>
<dbReference type="RefSeq" id="WP_057809928.1">
    <property type="nucleotide sequence ID" value="NZ_BJUD01000002.1"/>
</dbReference>
<evidence type="ECO:0000313" key="1">
    <source>
        <dbReference type="EMBL" id="GEK27921.1"/>
    </source>
</evidence>
<protein>
    <recommendedName>
        <fullName evidence="5">HicB-like antitoxin of toxin-antitoxin system domain-containing protein</fullName>
    </recommendedName>
</protein>
<evidence type="ECO:0000313" key="3">
    <source>
        <dbReference type="Proteomes" id="UP000051139"/>
    </source>
</evidence>
<keyword evidence="3" id="KW-1185">Reference proteome</keyword>
<dbReference type="STRING" id="348151.IV55_GL001539"/>
<dbReference type="Proteomes" id="UP000051139">
    <property type="component" value="Unassembled WGS sequence"/>
</dbReference>
<dbReference type="SUPFAM" id="SSF143100">
    <property type="entry name" value="TTHA1013/TTHA0281-like"/>
    <property type="match status" value="1"/>
</dbReference>
<dbReference type="Proteomes" id="UP000321429">
    <property type="component" value="Unassembled WGS sequence"/>
</dbReference>
<proteinExistence type="predicted"/>
<evidence type="ECO:0000313" key="2">
    <source>
        <dbReference type="EMBL" id="KRN96155.1"/>
    </source>
</evidence>
<accession>A0A0R2L388</accession>
<dbReference type="InterPro" id="IPR035069">
    <property type="entry name" value="TTHA1013/TTHA0281-like"/>
</dbReference>
<dbReference type="PATRIC" id="fig|348151.3.peg.1586"/>
<evidence type="ECO:0000313" key="4">
    <source>
        <dbReference type="Proteomes" id="UP000321429"/>
    </source>
</evidence>
<gene>
    <name evidence="2" type="ORF">IV55_GL001539</name>
    <name evidence="1" type="ORF">LSI01_02320</name>
</gene>
<reference evidence="1 4" key="2">
    <citation type="submission" date="2019-07" db="EMBL/GenBank/DDBJ databases">
        <title>Whole genome shotgun sequence of Lactobacillus siliginis NBRC 101315.</title>
        <authorList>
            <person name="Hosoyama A."/>
            <person name="Uohara A."/>
            <person name="Ohji S."/>
            <person name="Ichikawa N."/>
        </authorList>
    </citation>
    <scope>NUCLEOTIDE SEQUENCE [LARGE SCALE GENOMIC DNA]</scope>
    <source>
        <strain evidence="1 4">NBRC 101315</strain>
    </source>
</reference>
<dbReference type="Gene3D" id="3.30.160.250">
    <property type="match status" value="1"/>
</dbReference>
<organism evidence="2 3">
    <name type="scientific">Furfurilactobacillus siliginis</name>
    <dbReference type="NCBI Taxonomy" id="348151"/>
    <lineage>
        <taxon>Bacteria</taxon>
        <taxon>Bacillati</taxon>
        <taxon>Bacillota</taxon>
        <taxon>Bacilli</taxon>
        <taxon>Lactobacillales</taxon>
        <taxon>Lactobacillaceae</taxon>
        <taxon>Furfurilactobacillus</taxon>
    </lineage>
</organism>
<reference evidence="2 3" key="1">
    <citation type="journal article" date="2015" name="Genome Announc.">
        <title>Expanding the biotechnology potential of lactobacilli through comparative genomics of 213 strains and associated genera.</title>
        <authorList>
            <person name="Sun Z."/>
            <person name="Harris H.M."/>
            <person name="McCann A."/>
            <person name="Guo C."/>
            <person name="Argimon S."/>
            <person name="Zhang W."/>
            <person name="Yang X."/>
            <person name="Jeffery I.B."/>
            <person name="Cooney J.C."/>
            <person name="Kagawa T.F."/>
            <person name="Liu W."/>
            <person name="Song Y."/>
            <person name="Salvetti E."/>
            <person name="Wrobel A."/>
            <person name="Rasinkangas P."/>
            <person name="Parkhill J."/>
            <person name="Rea M.C."/>
            <person name="O'Sullivan O."/>
            <person name="Ritari J."/>
            <person name="Douillard F.P."/>
            <person name="Paul Ross R."/>
            <person name="Yang R."/>
            <person name="Briner A.E."/>
            <person name="Felis G.E."/>
            <person name="de Vos W.M."/>
            <person name="Barrangou R."/>
            <person name="Klaenhammer T.R."/>
            <person name="Caufield P.W."/>
            <person name="Cui Y."/>
            <person name="Zhang H."/>
            <person name="O'Toole P.W."/>
        </authorList>
    </citation>
    <scope>NUCLEOTIDE SEQUENCE [LARGE SCALE GENOMIC DNA]</scope>
    <source>
        <strain evidence="2 3">DSM 22696</strain>
    </source>
</reference>
<dbReference type="EMBL" id="BJUD01000002">
    <property type="protein sequence ID" value="GEK27921.1"/>
    <property type="molecule type" value="Genomic_DNA"/>
</dbReference>